<keyword evidence="3" id="KW-1185">Reference proteome</keyword>
<feature type="compositionally biased region" description="Polar residues" evidence="1">
    <location>
        <begin position="276"/>
        <end position="289"/>
    </location>
</feature>
<feature type="region of interest" description="Disordered" evidence="1">
    <location>
        <begin position="179"/>
        <end position="249"/>
    </location>
</feature>
<dbReference type="Proteomes" id="UP000026915">
    <property type="component" value="Chromosome 5"/>
</dbReference>
<organism evidence="2 3">
    <name type="scientific">Theobroma cacao</name>
    <name type="common">Cacao</name>
    <name type="synonym">Cocoa</name>
    <dbReference type="NCBI Taxonomy" id="3641"/>
    <lineage>
        <taxon>Eukaryota</taxon>
        <taxon>Viridiplantae</taxon>
        <taxon>Streptophyta</taxon>
        <taxon>Embryophyta</taxon>
        <taxon>Tracheophyta</taxon>
        <taxon>Spermatophyta</taxon>
        <taxon>Magnoliopsida</taxon>
        <taxon>eudicotyledons</taxon>
        <taxon>Gunneridae</taxon>
        <taxon>Pentapetalae</taxon>
        <taxon>rosids</taxon>
        <taxon>malvids</taxon>
        <taxon>Malvales</taxon>
        <taxon>Malvaceae</taxon>
        <taxon>Byttnerioideae</taxon>
        <taxon>Theobroma</taxon>
    </lineage>
</organism>
<feature type="compositionally biased region" description="Polar residues" evidence="1">
    <location>
        <begin position="218"/>
        <end position="231"/>
    </location>
</feature>
<feature type="compositionally biased region" description="Basic and acidic residues" evidence="1">
    <location>
        <begin position="261"/>
        <end position="275"/>
    </location>
</feature>
<dbReference type="HOGENOM" id="CLU_964467_0_0_1"/>
<evidence type="ECO:0000313" key="3">
    <source>
        <dbReference type="Proteomes" id="UP000026915"/>
    </source>
</evidence>
<evidence type="ECO:0000313" key="2">
    <source>
        <dbReference type="EMBL" id="EOY08793.1"/>
    </source>
</evidence>
<sequence length="289" mass="31905">MYVSNMTAENRLLIRCWIIVPIAITWVTKKPTALWWEITLNRLDLVIGNRDWLIAKVTTGARGVLKVDEADQGKAVNRFAVLGAMDYDNQLGHVKQRQTECVNSDQVGNNFSSVNRNLTHAKVAECWQTGADTNDSVEQVGDFDGVKWAMEVGHMTVRKIKKKNNRKLEDRLSVVAVHGGEKVSDGGENSSKGAVQLSQPINSEQRSAGNASAKKPVASTSEMSEGTSSIPSHAAHVGRDGHLMKMRKSDSEVPYILTKDVSSKEDEISKTDRVNGDSTSWYFPTNTYP</sequence>
<accession>A0A061EVX1</accession>
<name>A0A061EVX1_THECC</name>
<feature type="compositionally biased region" description="Polar residues" evidence="1">
    <location>
        <begin position="187"/>
        <end position="210"/>
    </location>
</feature>
<proteinExistence type="predicted"/>
<feature type="region of interest" description="Disordered" evidence="1">
    <location>
        <begin position="261"/>
        <end position="289"/>
    </location>
</feature>
<dbReference type="Gramene" id="EOY08793">
    <property type="protein sequence ID" value="EOY08793"/>
    <property type="gene ID" value="TCM_023958"/>
</dbReference>
<gene>
    <name evidence="2" type="ORF">TCM_023958</name>
</gene>
<dbReference type="EMBL" id="CM001883">
    <property type="protein sequence ID" value="EOY08793.1"/>
    <property type="molecule type" value="Genomic_DNA"/>
</dbReference>
<dbReference type="AlphaFoldDB" id="A0A061EVX1"/>
<protein>
    <submittedName>
        <fullName evidence="2">Uncharacterized protein</fullName>
    </submittedName>
</protein>
<dbReference type="InParanoid" id="A0A061EVX1"/>
<reference evidence="2 3" key="1">
    <citation type="journal article" date="2013" name="Genome Biol.">
        <title>The genome sequence of the most widely cultivated cacao type and its use to identify candidate genes regulating pod color.</title>
        <authorList>
            <person name="Motamayor J.C."/>
            <person name="Mockaitis K."/>
            <person name="Schmutz J."/>
            <person name="Haiminen N."/>
            <person name="Iii D.L."/>
            <person name="Cornejo O."/>
            <person name="Findley S.D."/>
            <person name="Zheng P."/>
            <person name="Utro F."/>
            <person name="Royaert S."/>
            <person name="Saski C."/>
            <person name="Jenkins J."/>
            <person name="Podicheti R."/>
            <person name="Zhao M."/>
            <person name="Scheffler B.E."/>
            <person name="Stack J.C."/>
            <person name="Feltus F.A."/>
            <person name="Mustiga G.M."/>
            <person name="Amores F."/>
            <person name="Phillips W."/>
            <person name="Marelli J.P."/>
            <person name="May G.D."/>
            <person name="Shapiro H."/>
            <person name="Ma J."/>
            <person name="Bustamante C.D."/>
            <person name="Schnell R.J."/>
            <person name="Main D."/>
            <person name="Gilbert D."/>
            <person name="Parida L."/>
            <person name="Kuhn D.N."/>
        </authorList>
    </citation>
    <scope>NUCLEOTIDE SEQUENCE [LARGE SCALE GENOMIC DNA]</scope>
    <source>
        <strain evidence="3">cv. Matina 1-6</strain>
    </source>
</reference>
<evidence type="ECO:0000256" key="1">
    <source>
        <dbReference type="SAM" id="MobiDB-lite"/>
    </source>
</evidence>
<feature type="compositionally biased region" description="Basic and acidic residues" evidence="1">
    <location>
        <begin position="237"/>
        <end position="249"/>
    </location>
</feature>